<dbReference type="CDD" id="cd16325">
    <property type="entry name" value="LolA"/>
    <property type="match status" value="1"/>
</dbReference>
<dbReference type="Gene3D" id="2.50.20.10">
    <property type="entry name" value="Lipoprotein localisation LolA/LolB/LppX"/>
    <property type="match status" value="1"/>
</dbReference>
<evidence type="ECO:0000256" key="1">
    <source>
        <dbReference type="ARBA" id="ARBA00022729"/>
    </source>
</evidence>
<evidence type="ECO:0000313" key="2">
    <source>
        <dbReference type="EMBL" id="MFC3848404.1"/>
    </source>
</evidence>
<dbReference type="NCBIfam" id="NF000664">
    <property type="entry name" value="PRK00031.2-2"/>
    <property type="match status" value="1"/>
</dbReference>
<dbReference type="Pfam" id="PF03548">
    <property type="entry name" value="LolA"/>
    <property type="match status" value="1"/>
</dbReference>
<keyword evidence="1" id="KW-0732">Signal</keyword>
<proteinExistence type="predicted"/>
<dbReference type="InterPro" id="IPR029046">
    <property type="entry name" value="LolA/LolB/LppX"/>
</dbReference>
<dbReference type="PANTHER" id="PTHR35869">
    <property type="entry name" value="OUTER-MEMBRANE LIPOPROTEIN CARRIER PROTEIN"/>
    <property type="match status" value="1"/>
</dbReference>
<dbReference type="InterPro" id="IPR004564">
    <property type="entry name" value="OM_lipoprot_carrier_LolA-like"/>
</dbReference>
<dbReference type="PANTHER" id="PTHR35869:SF1">
    <property type="entry name" value="OUTER-MEMBRANE LIPOPROTEIN CARRIER PROTEIN"/>
    <property type="match status" value="1"/>
</dbReference>
<dbReference type="SUPFAM" id="SSF89392">
    <property type="entry name" value="Prokaryotic lipoproteins and lipoprotein localization factors"/>
    <property type="match status" value="1"/>
</dbReference>
<dbReference type="NCBIfam" id="NF000663">
    <property type="entry name" value="PRK00031.2-1"/>
    <property type="match status" value="1"/>
</dbReference>
<dbReference type="EMBL" id="JBHRZO010000051">
    <property type="protein sequence ID" value="MFC3848404.1"/>
    <property type="molecule type" value="Genomic_DNA"/>
</dbReference>
<gene>
    <name evidence="2" type="primary">lolA</name>
    <name evidence="2" type="ORF">ACFOPX_07765</name>
</gene>
<dbReference type="Proteomes" id="UP001595783">
    <property type="component" value="Unassembled WGS sequence"/>
</dbReference>
<reference evidence="3" key="1">
    <citation type="journal article" date="2019" name="Int. J. Syst. Evol. Microbiol.">
        <title>The Global Catalogue of Microorganisms (GCM) 10K type strain sequencing project: providing services to taxonomists for standard genome sequencing and annotation.</title>
        <authorList>
            <consortium name="The Broad Institute Genomics Platform"/>
            <consortium name="The Broad Institute Genome Sequencing Center for Infectious Disease"/>
            <person name="Wu L."/>
            <person name="Ma J."/>
        </authorList>
    </citation>
    <scope>NUCLEOTIDE SEQUENCE [LARGE SCALE GENOMIC DNA]</scope>
    <source>
        <strain evidence="3">CCUG 53816</strain>
    </source>
</reference>
<dbReference type="RefSeq" id="WP_104752884.1">
    <property type="nucleotide sequence ID" value="NZ_FZMF01000058.1"/>
</dbReference>
<keyword evidence="3" id="KW-1185">Reference proteome</keyword>
<organism evidence="2 3">
    <name type="scientific">Helicobacter baculiformis</name>
    <dbReference type="NCBI Taxonomy" id="427351"/>
    <lineage>
        <taxon>Bacteria</taxon>
        <taxon>Pseudomonadati</taxon>
        <taxon>Campylobacterota</taxon>
        <taxon>Epsilonproteobacteria</taxon>
        <taxon>Campylobacterales</taxon>
        <taxon>Helicobacteraceae</taxon>
        <taxon>Helicobacter</taxon>
    </lineage>
</organism>
<evidence type="ECO:0000313" key="3">
    <source>
        <dbReference type="Proteomes" id="UP001595783"/>
    </source>
</evidence>
<protein>
    <submittedName>
        <fullName evidence="2">LolA-like outer membrane lipoprotein chaperone</fullName>
    </submittedName>
</protein>
<sequence>MRWIAILCLGVGGLLGLDLHFQSFSAHFKQVVLGEGPSPVYEGEIFAKMPDLVKWVYDKPSIKEIYMRDRRVVVYEPQLLQATLTKLDKSLDFFTILKKAKLQKDGRYKTKIKDTTYYLTLQDKLPYLLEFTDKLKNKVQIIFSAVKTNTPLEDSMFVFVLPKGVDLVRH</sequence>
<accession>A0ABV7ZKZ4</accession>
<comment type="caution">
    <text evidence="2">The sequence shown here is derived from an EMBL/GenBank/DDBJ whole genome shotgun (WGS) entry which is preliminary data.</text>
</comment>
<name>A0ABV7ZKZ4_9HELI</name>